<keyword evidence="2" id="KW-0805">Transcription regulation</keyword>
<accession>A0A914HF65</accession>
<proteinExistence type="predicted"/>
<dbReference type="GO" id="GO:0016592">
    <property type="term" value="C:mediator complex"/>
    <property type="evidence" value="ECO:0007669"/>
    <property type="project" value="InterPro"/>
</dbReference>
<dbReference type="Pfam" id="PF06179">
    <property type="entry name" value="Med22"/>
    <property type="match status" value="1"/>
</dbReference>
<comment type="subcellular location">
    <subcellularLocation>
        <location evidence="1">Nucleus</location>
    </subcellularLocation>
</comment>
<dbReference type="InterPro" id="IPR009332">
    <property type="entry name" value="Med22"/>
</dbReference>
<dbReference type="AlphaFoldDB" id="A0A914HF65"/>
<keyword evidence="5" id="KW-1185">Reference proteome</keyword>
<protein>
    <submittedName>
        <fullName evidence="6">Uncharacterized protein</fullName>
    </submittedName>
</protein>
<keyword evidence="4" id="KW-0539">Nucleus</keyword>
<dbReference type="Proteomes" id="UP000887572">
    <property type="component" value="Unplaced"/>
</dbReference>
<evidence type="ECO:0000256" key="3">
    <source>
        <dbReference type="ARBA" id="ARBA00023163"/>
    </source>
</evidence>
<evidence type="ECO:0000313" key="5">
    <source>
        <dbReference type="Proteomes" id="UP000887572"/>
    </source>
</evidence>
<sequence>MTRYEALAFNQMRIQKSASKVNCDDATHRSNSIGKLGEHYAIRNEALARAALLVKATNELKMLTNEIREFLTLRDFNFISTSISKAEEDFKKQLKQYESDYSALRMSIKASVQKKLLKKPNFHEAIIQCRRIADFMQEAEQFDQSASCHREIASLYAKIGNQFMERRHLLKAAKLYYSAQILIQRTNSACVSEFGKLMEECYLEVIHGLLRPETSSNFFAIIGLTHFELATRMQSLKEHFKTFIYLKKANRFVQGNLPIQLQILEKLCDLVQTIGNAYCGEVLSEVDSVWMSLPKGEGMRERMLSLEARVILLHLKRRKTESCSTLPPNVPVKRHFLSTYEGNWRDSGRSSVTTRREFQSFSQFIFAVQHDNYLEASQIFGIELSHLSDSKGVEIYTELIDLLNFTRTENSEIDAILASSELSELQKRDRVFDLLNNCTKFSNTPCPGSL</sequence>
<dbReference type="WBParaSite" id="Gr19_v10_g16421.t1">
    <property type="protein sequence ID" value="Gr19_v10_g16421.t1"/>
    <property type="gene ID" value="Gr19_v10_g16421"/>
</dbReference>
<evidence type="ECO:0000256" key="1">
    <source>
        <dbReference type="ARBA" id="ARBA00004123"/>
    </source>
</evidence>
<evidence type="ECO:0000256" key="2">
    <source>
        <dbReference type="ARBA" id="ARBA00023015"/>
    </source>
</evidence>
<evidence type="ECO:0000256" key="4">
    <source>
        <dbReference type="ARBA" id="ARBA00023242"/>
    </source>
</evidence>
<dbReference type="GO" id="GO:0003712">
    <property type="term" value="F:transcription coregulator activity"/>
    <property type="evidence" value="ECO:0007669"/>
    <property type="project" value="InterPro"/>
</dbReference>
<dbReference type="GO" id="GO:0006357">
    <property type="term" value="P:regulation of transcription by RNA polymerase II"/>
    <property type="evidence" value="ECO:0007669"/>
    <property type="project" value="InterPro"/>
</dbReference>
<organism evidence="5 6">
    <name type="scientific">Globodera rostochiensis</name>
    <name type="common">Golden nematode worm</name>
    <name type="synonym">Heterodera rostochiensis</name>
    <dbReference type="NCBI Taxonomy" id="31243"/>
    <lineage>
        <taxon>Eukaryota</taxon>
        <taxon>Metazoa</taxon>
        <taxon>Ecdysozoa</taxon>
        <taxon>Nematoda</taxon>
        <taxon>Chromadorea</taxon>
        <taxon>Rhabditida</taxon>
        <taxon>Tylenchina</taxon>
        <taxon>Tylenchomorpha</taxon>
        <taxon>Tylenchoidea</taxon>
        <taxon>Heteroderidae</taxon>
        <taxon>Heteroderinae</taxon>
        <taxon>Globodera</taxon>
    </lineage>
</organism>
<name>A0A914HF65_GLORO</name>
<reference evidence="6" key="1">
    <citation type="submission" date="2022-11" db="UniProtKB">
        <authorList>
            <consortium name="WormBaseParasite"/>
        </authorList>
    </citation>
    <scope>IDENTIFICATION</scope>
</reference>
<evidence type="ECO:0000313" key="6">
    <source>
        <dbReference type="WBParaSite" id="Gr19_v10_g16421.t1"/>
    </source>
</evidence>
<keyword evidence="3" id="KW-0804">Transcription</keyword>